<dbReference type="SUPFAM" id="SSF53335">
    <property type="entry name" value="S-adenosyl-L-methionine-dependent methyltransferases"/>
    <property type="match status" value="1"/>
</dbReference>
<organism evidence="3">
    <name type="scientific">Loigolactobacillus rennini</name>
    <dbReference type="NCBI Taxonomy" id="238013"/>
    <lineage>
        <taxon>Bacteria</taxon>
        <taxon>Bacillati</taxon>
        <taxon>Bacillota</taxon>
        <taxon>Bacilli</taxon>
        <taxon>Lactobacillales</taxon>
        <taxon>Lactobacillaceae</taxon>
        <taxon>Loigolactobacillus</taxon>
    </lineage>
</organism>
<proteinExistence type="predicted"/>
<sequence>MIYQTFASLYDHLMAPELYDRWCQFVKQEAGQRGQQTLELACGTGVLAVKLAAAGYQVMGLDLSADMLTLAQQHIAAAQVSVPLVQGDVRELGDLGTYELVTCFDDSLCYMPDLAALSQVFHQVAAHLTADGLFLFDMHSLHQMDECFPGYMYNYKNETTAFMWHSYVGDYPHSVEHDLTFFVWDAALGGYQVLNELHRERTYPLVQVTQALAQAGFKKVTVSADFGQQAVAPDSVRWFFTAKKS</sequence>
<dbReference type="InterPro" id="IPR041698">
    <property type="entry name" value="Methyltransf_25"/>
</dbReference>
<keyword evidence="3" id="KW-0489">Methyltransferase</keyword>
<name>A0A1K2I7Q8_9LACO</name>
<gene>
    <name evidence="3" type="ORF">LREN565_1372</name>
</gene>
<reference evidence="3" key="1">
    <citation type="submission" date="2016-11" db="EMBL/GenBank/DDBJ databases">
        <authorList>
            <person name="Jaros S."/>
            <person name="Januszkiewicz K."/>
            <person name="Wedrychowicz H."/>
        </authorList>
    </citation>
    <scope>NUCLEOTIDE SEQUENCE</scope>
    <source>
        <strain evidence="3">ACA-DC 565</strain>
    </source>
</reference>
<dbReference type="Gene3D" id="2.20.25.110">
    <property type="entry name" value="S-adenosyl-L-methionine-dependent methyltransferases"/>
    <property type="match status" value="1"/>
</dbReference>
<dbReference type="EC" id="2.1.1.-" evidence="3"/>
<protein>
    <submittedName>
        <fullName evidence="3">FIG145533: Methyltransferase</fullName>
        <ecNumber evidence="3">2.1.1.-</ecNumber>
    </submittedName>
</protein>
<keyword evidence="1 3" id="KW-0808">Transferase</keyword>
<accession>A0A1K2I7Q8</accession>
<dbReference type="CDD" id="cd02440">
    <property type="entry name" value="AdoMet_MTases"/>
    <property type="match status" value="1"/>
</dbReference>
<dbReference type="AlphaFoldDB" id="A0A1K2I7Q8"/>
<dbReference type="GO" id="GO:0032259">
    <property type="term" value="P:methylation"/>
    <property type="evidence" value="ECO:0007669"/>
    <property type="project" value="UniProtKB-KW"/>
</dbReference>
<evidence type="ECO:0000259" key="2">
    <source>
        <dbReference type="Pfam" id="PF13649"/>
    </source>
</evidence>
<dbReference type="Gene3D" id="3.40.50.150">
    <property type="entry name" value="Vaccinia Virus protein VP39"/>
    <property type="match status" value="1"/>
</dbReference>
<evidence type="ECO:0000313" key="3">
    <source>
        <dbReference type="EMBL" id="SFZ88259.1"/>
    </source>
</evidence>
<feature type="domain" description="Methyltransferase" evidence="2">
    <location>
        <begin position="38"/>
        <end position="132"/>
    </location>
</feature>
<dbReference type="EMBL" id="LT634362">
    <property type="protein sequence ID" value="SFZ88259.1"/>
    <property type="molecule type" value="Genomic_DNA"/>
</dbReference>
<dbReference type="InterPro" id="IPR029063">
    <property type="entry name" value="SAM-dependent_MTases_sf"/>
</dbReference>
<dbReference type="GO" id="GO:0008168">
    <property type="term" value="F:methyltransferase activity"/>
    <property type="evidence" value="ECO:0007669"/>
    <property type="project" value="UniProtKB-KW"/>
</dbReference>
<dbReference type="Pfam" id="PF13649">
    <property type="entry name" value="Methyltransf_25"/>
    <property type="match status" value="1"/>
</dbReference>
<dbReference type="PANTHER" id="PTHR43861">
    <property type="entry name" value="TRANS-ACONITATE 2-METHYLTRANSFERASE-RELATED"/>
    <property type="match status" value="1"/>
</dbReference>
<evidence type="ECO:0000256" key="1">
    <source>
        <dbReference type="ARBA" id="ARBA00022679"/>
    </source>
</evidence>